<reference evidence="3" key="1">
    <citation type="submission" date="2013-02" db="EMBL/GenBank/DDBJ databases">
        <authorList>
            <person name="Cross G.A.M."/>
            <person name="Kim H.-S."/>
            <person name="Wickstead B."/>
        </authorList>
    </citation>
    <scope>NUCLEOTIDE SEQUENCE</scope>
    <source>
        <strain evidence="3">Lister 427</strain>
    </source>
</reference>
<evidence type="ECO:0000313" key="3">
    <source>
        <dbReference type="EMBL" id="AGH60720.1"/>
    </source>
</evidence>
<protein>
    <submittedName>
        <fullName evidence="3">Variant surface glycoprotein 1811</fullName>
    </submittedName>
</protein>
<accession>M4TCK3</accession>
<proteinExistence type="predicted"/>
<keyword evidence="2" id="KW-0732">Signal</keyword>
<organism evidence="3">
    <name type="scientific">Trypanosoma brucei</name>
    <dbReference type="NCBI Taxonomy" id="5691"/>
    <lineage>
        <taxon>Eukaryota</taxon>
        <taxon>Discoba</taxon>
        <taxon>Euglenozoa</taxon>
        <taxon>Kinetoplastea</taxon>
        <taxon>Metakinetoplastina</taxon>
        <taxon>Trypanosomatida</taxon>
        <taxon>Trypanosomatidae</taxon>
        <taxon>Trypanosoma</taxon>
    </lineage>
</organism>
<evidence type="ECO:0000256" key="2">
    <source>
        <dbReference type="SAM" id="SignalP"/>
    </source>
</evidence>
<feature type="region of interest" description="Disordered" evidence="1">
    <location>
        <begin position="265"/>
        <end position="285"/>
    </location>
</feature>
<name>M4TCK3_9TRYP</name>
<feature type="chain" id="PRO_5004059109" evidence="2">
    <location>
        <begin position="24"/>
        <end position="285"/>
    </location>
</feature>
<dbReference type="EMBL" id="KC613289">
    <property type="protein sequence ID" value="AGH60720.1"/>
    <property type="molecule type" value="Genomic_DNA"/>
</dbReference>
<reference evidence="3" key="2">
    <citation type="journal article" date="2014" name="Mol. Biochem. Parasitol.">
        <title>Capturing the variant surface glycoprotein repertoire (the VSGnome) of Trypanosoma brucei Lister 427.</title>
        <authorList>
            <person name="Cross G.A."/>
            <person name="Kim H.S."/>
            <person name="Wickstead B."/>
        </authorList>
    </citation>
    <scope>NUCLEOTIDE SEQUENCE</scope>
    <source>
        <strain evidence="3">Lister 427</strain>
    </source>
</reference>
<sequence length="285" mass="30307">MSALKWKIQAATLFVFTVSAAKAAVKAGEDEATQAATTICHELQYNTLLANKLQATVNSAYRAATSEADLAAAHKLAALYSLDSNKRLGHQALAAIAESYARTKWEAAEENDRQITPAIVALRDRAAQLYVLRSKHMKGAATAAQSTYKSSQGTPKAGTHHCDTVFTPQEAESVNCSLANEQLGQITPENVKPEQLGKVKLTPEAVFKKQTITVSAQSQGTANSYNTASSTKGYCTETSTAADSATNILGATVTVQSNLITLESKPLFKNPPPPPQLARGIVTNE</sequence>
<evidence type="ECO:0000256" key="1">
    <source>
        <dbReference type="SAM" id="MobiDB-lite"/>
    </source>
</evidence>
<dbReference type="AlphaFoldDB" id="M4TCK3"/>
<feature type="signal peptide" evidence="2">
    <location>
        <begin position="1"/>
        <end position="23"/>
    </location>
</feature>